<sequence>MQPFAIRADKINDREANMRLNRRQFFRSASGALAFASSAGLLRSAGIAGEAPIVVANILDQTGGLNIYSLKQIKAVAMAVEEINAAGGLLGRPLELVFYDSQSNNQFNAQYMTQALIRDKASVVHAGVTSSSREVMRPIAHKFRGLLFYNSMYEGGVCDRRHVCVAQVPGQQIAPLVPHVVKEYGKRCYILGADYIYPHTTAKWVRKFTQEAGGEDIGVEFFPLDVSNFAPALSRIQAAKPDVVWSILVGSAHNAFYRQYEATIGKANIPLASCMFGIGREQTYLSADEASGIVNATPFHDSLPTEAAQKFVRDFKAYTGEDDYVGDYAEYGYRGVNIWANAVRKAGDPSPEAVIEALPGVQFEAPGGLVTVDGQTNHATMDIHLVRTNRNQGWDHLETFAQRPPSDTQAVCDLNANPNDRTQYTLEL</sequence>
<protein>
    <submittedName>
        <fullName evidence="1">Transporter substrate-binding domain-containing protein</fullName>
    </submittedName>
</protein>
<keyword evidence="2" id="KW-1185">Reference proteome</keyword>
<dbReference type="PANTHER" id="PTHR47628:SF1">
    <property type="entry name" value="ALIPHATIC AMIDASE EXPRESSION-REGULATING PROTEIN"/>
    <property type="match status" value="1"/>
</dbReference>
<dbReference type="InterPro" id="IPR028082">
    <property type="entry name" value="Peripla_BP_I"/>
</dbReference>
<organism evidence="1 2">
    <name type="scientific">Paralimibaculum aggregatum</name>
    <dbReference type="NCBI Taxonomy" id="3036245"/>
    <lineage>
        <taxon>Bacteria</taxon>
        <taxon>Pseudomonadati</taxon>
        <taxon>Pseudomonadota</taxon>
        <taxon>Alphaproteobacteria</taxon>
        <taxon>Rhodobacterales</taxon>
        <taxon>Paracoccaceae</taxon>
        <taxon>Paralimibaculum</taxon>
    </lineage>
</organism>
<proteinExistence type="predicted"/>
<accession>A0ABQ6LL43</accession>
<dbReference type="Proteomes" id="UP001239909">
    <property type="component" value="Unassembled WGS sequence"/>
</dbReference>
<gene>
    <name evidence="1" type="ORF">LNKW23_07310</name>
</gene>
<comment type="caution">
    <text evidence="1">The sequence shown here is derived from an EMBL/GenBank/DDBJ whole genome shotgun (WGS) entry which is preliminary data.</text>
</comment>
<dbReference type="Gene3D" id="3.40.50.2300">
    <property type="match status" value="2"/>
</dbReference>
<dbReference type="EMBL" id="BSYI01000004">
    <property type="protein sequence ID" value="GMG81518.1"/>
    <property type="molecule type" value="Genomic_DNA"/>
</dbReference>
<reference evidence="1 2" key="1">
    <citation type="submission" date="2023-04" db="EMBL/GenBank/DDBJ databases">
        <title>Marinoamorphus aggregata gen. nov., sp. Nov., isolate from tissue of brittle star Ophioplocus japonicus.</title>
        <authorList>
            <person name="Kawano K."/>
            <person name="Sawayama S."/>
            <person name="Nakagawa S."/>
        </authorList>
    </citation>
    <scope>NUCLEOTIDE SEQUENCE [LARGE SCALE GENOMIC DNA]</scope>
    <source>
        <strain evidence="1 2">NKW23</strain>
    </source>
</reference>
<evidence type="ECO:0000313" key="1">
    <source>
        <dbReference type="EMBL" id="GMG81518.1"/>
    </source>
</evidence>
<dbReference type="PANTHER" id="PTHR47628">
    <property type="match status" value="1"/>
</dbReference>
<dbReference type="Pfam" id="PF13433">
    <property type="entry name" value="Peripla_BP_5"/>
    <property type="match status" value="1"/>
</dbReference>
<name>A0ABQ6LL43_9RHOB</name>
<evidence type="ECO:0000313" key="2">
    <source>
        <dbReference type="Proteomes" id="UP001239909"/>
    </source>
</evidence>
<dbReference type="SUPFAM" id="SSF53822">
    <property type="entry name" value="Periplasmic binding protein-like I"/>
    <property type="match status" value="1"/>
</dbReference>